<proteinExistence type="predicted"/>
<dbReference type="GO" id="GO:0004553">
    <property type="term" value="F:hydrolase activity, hydrolyzing O-glycosyl compounds"/>
    <property type="evidence" value="ECO:0007669"/>
    <property type="project" value="InterPro"/>
</dbReference>
<dbReference type="EMBL" id="FOAT01000003">
    <property type="protein sequence ID" value="SEK55516.1"/>
    <property type="molecule type" value="Genomic_DNA"/>
</dbReference>
<dbReference type="RefSeq" id="WP_081350443.1">
    <property type="nucleotide sequence ID" value="NZ_FOAT01000003.1"/>
</dbReference>
<dbReference type="InterPro" id="IPR016134">
    <property type="entry name" value="Dockerin_dom"/>
</dbReference>
<dbReference type="AlphaFoldDB" id="A0A1H7HYY1"/>
<dbReference type="CDD" id="cd14256">
    <property type="entry name" value="Dockerin_I"/>
    <property type="match status" value="1"/>
</dbReference>
<dbReference type="OrthoDB" id="273314at2"/>
<dbReference type="Gene3D" id="1.10.1330.10">
    <property type="entry name" value="Dockerin domain"/>
    <property type="match status" value="1"/>
</dbReference>
<dbReference type="PROSITE" id="PS51766">
    <property type="entry name" value="DOCKERIN"/>
    <property type="match status" value="1"/>
</dbReference>
<gene>
    <name evidence="3" type="ORF">SAMN05216469_103166</name>
</gene>
<dbReference type="InterPro" id="IPR018247">
    <property type="entry name" value="EF_Hand_1_Ca_BS"/>
</dbReference>
<dbReference type="SUPFAM" id="SSF63446">
    <property type="entry name" value="Type I dockerin domain"/>
    <property type="match status" value="1"/>
</dbReference>
<reference evidence="3 4" key="1">
    <citation type="submission" date="2016-10" db="EMBL/GenBank/DDBJ databases">
        <authorList>
            <person name="de Groot N.N."/>
        </authorList>
    </citation>
    <scope>NUCLEOTIDE SEQUENCE [LARGE SCALE GENOMIC DNA]</scope>
    <source>
        <strain evidence="3 4">KH2T6</strain>
    </source>
</reference>
<evidence type="ECO:0000313" key="3">
    <source>
        <dbReference type="EMBL" id="SEK55516.1"/>
    </source>
</evidence>
<name>A0A1H7HYY1_RUMAL</name>
<accession>A0A1H7HYY1</accession>
<dbReference type="Pfam" id="PF00404">
    <property type="entry name" value="Dockerin_1"/>
    <property type="match status" value="1"/>
</dbReference>
<dbReference type="Proteomes" id="UP000186015">
    <property type="component" value="Unassembled WGS sequence"/>
</dbReference>
<keyword evidence="1" id="KW-0732">Signal</keyword>
<evidence type="ECO:0000313" key="4">
    <source>
        <dbReference type="Proteomes" id="UP000186015"/>
    </source>
</evidence>
<dbReference type="GO" id="GO:0000272">
    <property type="term" value="P:polysaccharide catabolic process"/>
    <property type="evidence" value="ECO:0007669"/>
    <property type="project" value="InterPro"/>
</dbReference>
<organism evidence="3 4">
    <name type="scientific">Ruminococcus albus</name>
    <dbReference type="NCBI Taxonomy" id="1264"/>
    <lineage>
        <taxon>Bacteria</taxon>
        <taxon>Bacillati</taxon>
        <taxon>Bacillota</taxon>
        <taxon>Clostridia</taxon>
        <taxon>Eubacteriales</taxon>
        <taxon>Oscillospiraceae</taxon>
        <taxon>Ruminococcus</taxon>
    </lineage>
</organism>
<evidence type="ECO:0000259" key="2">
    <source>
        <dbReference type="PROSITE" id="PS51766"/>
    </source>
</evidence>
<feature type="domain" description="Dockerin" evidence="2">
    <location>
        <begin position="386"/>
        <end position="450"/>
    </location>
</feature>
<feature type="signal peptide" evidence="1">
    <location>
        <begin position="1"/>
        <end position="20"/>
    </location>
</feature>
<sequence>MKKITAFAAAVVLASGFALAALPGVGVSADSSGVELPIVPISDDPDNWNESESEVAARELSVTFDTVMVFKDGTEKKLDIDFNHELKKGRTSYYDQYQKTLTRDEAEKMLSDMGKEYEDIDHVEYRVNVKNGKNTNYSKDYMLDVSIVYKFSAHPEFEYTASKQSLVMQGIGTTKTFDEASSVAETYDFMDFFFIIDYANAKVYKPTEAHKKAMLTSFKPSFALKLKDGTEIAVNNIQYTTKEGTYENFTYNAEISAEKVKKMISDAGKDPADFYSIVGYVTPKYPTNSGISKKSAMTDLRCAIQFNCDIKPEYVGNNFSTITEYNGNINFAKSPALTIETKPFSGYAYREKIYREDLTLDHVDKLLLRLDIDMHKAEMTGYTDPSVKLIGDINGDGRVNITDLTKLGAHIKGKKLLPDPSIADINKDKKINITDFTKLAAHIKGKKLLS</sequence>
<feature type="chain" id="PRO_5039647627" description="Dockerin domain-containing protein" evidence="1">
    <location>
        <begin position="21"/>
        <end position="450"/>
    </location>
</feature>
<dbReference type="PROSITE" id="PS00018">
    <property type="entry name" value="EF_HAND_1"/>
    <property type="match status" value="2"/>
</dbReference>
<dbReference type="InterPro" id="IPR036439">
    <property type="entry name" value="Dockerin_dom_sf"/>
</dbReference>
<evidence type="ECO:0000256" key="1">
    <source>
        <dbReference type="SAM" id="SignalP"/>
    </source>
</evidence>
<protein>
    <recommendedName>
        <fullName evidence="2">Dockerin domain-containing protein</fullName>
    </recommendedName>
</protein>
<dbReference type="InterPro" id="IPR002105">
    <property type="entry name" value="Dockerin_1_rpt"/>
</dbReference>